<organism evidence="4 5">
    <name type="scientific">Rhizopogon vesiculosus</name>
    <dbReference type="NCBI Taxonomy" id="180088"/>
    <lineage>
        <taxon>Eukaryota</taxon>
        <taxon>Fungi</taxon>
        <taxon>Dikarya</taxon>
        <taxon>Basidiomycota</taxon>
        <taxon>Agaricomycotina</taxon>
        <taxon>Agaricomycetes</taxon>
        <taxon>Agaricomycetidae</taxon>
        <taxon>Boletales</taxon>
        <taxon>Suillineae</taxon>
        <taxon>Rhizopogonaceae</taxon>
        <taxon>Rhizopogon</taxon>
    </lineage>
</organism>
<evidence type="ECO:0000259" key="3">
    <source>
        <dbReference type="Pfam" id="PF17667"/>
    </source>
</evidence>
<name>A0A1J8Q6M7_9AGAM</name>
<dbReference type="Proteomes" id="UP000183567">
    <property type="component" value="Unassembled WGS sequence"/>
</dbReference>
<dbReference type="STRING" id="180088.A0A1J8Q6M7"/>
<evidence type="ECO:0000313" key="5">
    <source>
        <dbReference type="Proteomes" id="UP000183567"/>
    </source>
</evidence>
<comment type="caution">
    <text evidence="4">The sequence shown here is derived from an EMBL/GenBank/DDBJ whole genome shotgun (WGS) entry which is preliminary data.</text>
</comment>
<feature type="region of interest" description="Disordered" evidence="2">
    <location>
        <begin position="141"/>
        <end position="171"/>
    </location>
</feature>
<feature type="non-terminal residue" evidence="4">
    <location>
        <position position="401"/>
    </location>
</feature>
<evidence type="ECO:0000256" key="2">
    <source>
        <dbReference type="SAM" id="MobiDB-lite"/>
    </source>
</evidence>
<gene>
    <name evidence="4" type="ORF">AZE42_06970</name>
</gene>
<evidence type="ECO:0000313" key="4">
    <source>
        <dbReference type="EMBL" id="OJA16685.1"/>
    </source>
</evidence>
<dbReference type="Pfam" id="PF17667">
    <property type="entry name" value="Pkinase_fungal"/>
    <property type="match status" value="1"/>
</dbReference>
<keyword evidence="5" id="KW-1185">Reference proteome</keyword>
<feature type="domain" description="Fungal-type protein kinase" evidence="3">
    <location>
        <begin position="177"/>
        <end position="343"/>
    </location>
</feature>
<feature type="coiled-coil region" evidence="1">
    <location>
        <begin position="87"/>
        <end position="114"/>
    </location>
</feature>
<dbReference type="AlphaFoldDB" id="A0A1J8Q6M7"/>
<accession>A0A1J8Q6M7</accession>
<keyword evidence="1" id="KW-0175">Coiled coil</keyword>
<protein>
    <recommendedName>
        <fullName evidence="3">Fungal-type protein kinase domain-containing protein</fullName>
    </recommendedName>
</protein>
<reference evidence="4 5" key="1">
    <citation type="submission" date="2016-03" db="EMBL/GenBank/DDBJ databases">
        <title>Comparative genomics of the ectomycorrhizal sister species Rhizopogon vinicolor and Rhizopogon vesiculosus (Basidiomycota: Boletales) reveals a divergence of the mating type B locus.</title>
        <authorList>
            <person name="Mujic A.B."/>
            <person name="Kuo A."/>
            <person name="Tritt A."/>
            <person name="Lipzen A."/>
            <person name="Chen C."/>
            <person name="Johnson J."/>
            <person name="Sharma A."/>
            <person name="Barry K."/>
            <person name="Grigoriev I.V."/>
            <person name="Spatafora J.W."/>
        </authorList>
    </citation>
    <scope>NUCLEOTIDE SEQUENCE [LARGE SCALE GENOMIC DNA]</scope>
    <source>
        <strain evidence="4 5">AM-OR11-056</strain>
    </source>
</reference>
<dbReference type="OrthoDB" id="5569250at2759"/>
<dbReference type="EMBL" id="LVVM01002439">
    <property type="protein sequence ID" value="OJA16685.1"/>
    <property type="molecule type" value="Genomic_DNA"/>
</dbReference>
<proteinExistence type="predicted"/>
<evidence type="ECO:0000256" key="1">
    <source>
        <dbReference type="SAM" id="Coils"/>
    </source>
</evidence>
<dbReference type="InterPro" id="IPR040976">
    <property type="entry name" value="Pkinase_fungal"/>
</dbReference>
<sequence>MYIRHYHQGTQSKRKSVVIVVSCKSTRSVWKGGKTAKKVKIYSEMPCAPDENFKWADVLSRVEFKRTKNAMHPPPTSYGVKKYTPPTQQYMDLLKEMKEMKEMQERQEKQKVAEPLCSTGVPAASTSKISNSRKLPHISACHFLTDPPPNGSTKRSKSNNEQNDEDKEKEPIKLPAIVQNGMYVGAMFSAHIARQHVISCMVNDDVICIWYFDRQNAIQCSGFNFVQDLPRFLVLLLIMQGMQHAQWGMNLLFGPEPGFSPTVVVEDKDKRQVDLTFNLESEDCTTHFGLRACATNVFPVTSDMLSSLPQDHHSLNATNDLVTKLYLPEEMHQSEPDILKEVYKIVDKEREGMTAEERQQAPGHVPEKVWFHKFEEASTANIRRALGIDNTERGSRVFYII</sequence>